<keyword evidence="2" id="KW-0472">Membrane</keyword>
<feature type="compositionally biased region" description="Polar residues" evidence="1">
    <location>
        <begin position="150"/>
        <end position="165"/>
    </location>
</feature>
<feature type="transmembrane region" description="Helical" evidence="2">
    <location>
        <begin position="6"/>
        <end position="27"/>
    </location>
</feature>
<evidence type="ECO:0000313" key="4">
    <source>
        <dbReference type="Proteomes" id="UP000077266"/>
    </source>
</evidence>
<feature type="region of interest" description="Disordered" evidence="1">
    <location>
        <begin position="208"/>
        <end position="231"/>
    </location>
</feature>
<dbReference type="Proteomes" id="UP000077266">
    <property type="component" value="Unassembled WGS sequence"/>
</dbReference>
<keyword evidence="4" id="KW-1185">Reference proteome</keyword>
<protein>
    <submittedName>
        <fullName evidence="3">Uncharacterized protein</fullName>
    </submittedName>
</protein>
<feature type="compositionally biased region" description="Low complexity" evidence="1">
    <location>
        <begin position="128"/>
        <end position="144"/>
    </location>
</feature>
<feature type="compositionally biased region" description="Low complexity" evidence="1">
    <location>
        <begin position="208"/>
        <end position="222"/>
    </location>
</feature>
<evidence type="ECO:0000256" key="1">
    <source>
        <dbReference type="SAM" id="MobiDB-lite"/>
    </source>
</evidence>
<dbReference type="AlphaFoldDB" id="A0A165DIV4"/>
<proteinExistence type="predicted"/>
<reference evidence="3 4" key="1">
    <citation type="journal article" date="2016" name="Mol. Biol. Evol.">
        <title>Comparative Genomics of Early-Diverging Mushroom-Forming Fungi Provides Insights into the Origins of Lignocellulose Decay Capabilities.</title>
        <authorList>
            <person name="Nagy L.G."/>
            <person name="Riley R."/>
            <person name="Tritt A."/>
            <person name="Adam C."/>
            <person name="Daum C."/>
            <person name="Floudas D."/>
            <person name="Sun H."/>
            <person name="Yadav J.S."/>
            <person name="Pangilinan J."/>
            <person name="Larsson K.H."/>
            <person name="Matsuura K."/>
            <person name="Barry K."/>
            <person name="Labutti K."/>
            <person name="Kuo R."/>
            <person name="Ohm R.A."/>
            <person name="Bhattacharya S.S."/>
            <person name="Shirouzu T."/>
            <person name="Yoshinaga Y."/>
            <person name="Martin F.M."/>
            <person name="Grigoriev I.V."/>
            <person name="Hibbett D.S."/>
        </authorList>
    </citation>
    <scope>NUCLEOTIDE SEQUENCE [LARGE SCALE GENOMIC DNA]</scope>
    <source>
        <strain evidence="3 4">HHB12029</strain>
    </source>
</reference>
<evidence type="ECO:0000256" key="2">
    <source>
        <dbReference type="SAM" id="Phobius"/>
    </source>
</evidence>
<name>A0A165DIV4_EXIGL</name>
<feature type="region of interest" description="Disordered" evidence="1">
    <location>
        <begin position="88"/>
        <end position="170"/>
    </location>
</feature>
<dbReference type="OrthoDB" id="10659701at2759"/>
<feature type="compositionally biased region" description="Basic and acidic residues" evidence="1">
    <location>
        <begin position="309"/>
        <end position="320"/>
    </location>
</feature>
<feature type="compositionally biased region" description="Basic residues" evidence="1">
    <location>
        <begin position="33"/>
        <end position="46"/>
    </location>
</feature>
<dbReference type="EMBL" id="KV426216">
    <property type="protein sequence ID" value="KZV84647.1"/>
    <property type="molecule type" value="Genomic_DNA"/>
</dbReference>
<keyword evidence="2" id="KW-0812">Transmembrane</keyword>
<organism evidence="3 4">
    <name type="scientific">Exidia glandulosa HHB12029</name>
    <dbReference type="NCBI Taxonomy" id="1314781"/>
    <lineage>
        <taxon>Eukaryota</taxon>
        <taxon>Fungi</taxon>
        <taxon>Dikarya</taxon>
        <taxon>Basidiomycota</taxon>
        <taxon>Agaricomycotina</taxon>
        <taxon>Agaricomycetes</taxon>
        <taxon>Auriculariales</taxon>
        <taxon>Exidiaceae</taxon>
        <taxon>Exidia</taxon>
    </lineage>
</organism>
<keyword evidence="2" id="KW-1133">Transmembrane helix</keyword>
<feature type="region of interest" description="Disordered" evidence="1">
    <location>
        <begin position="33"/>
        <end position="68"/>
    </location>
</feature>
<sequence>MTKVIAGAVVGAVAGTTLLAAIAFLLYSRRRRRRHGRVGQRTRKNSTPHVAPRDSFLPRLSEGEEATLPVKRPPLRLATMSTPEVHHITPFMQHPSRVDPETPRSPEKHSPIDALSRAVRCSVTGRVSRASSSQSPSRMPSNSSLGRSPISPSRTLRKASSSASLGVSYPPTAYSNALRNKASASSLHSLGSPIGNKSLQPLVIPPARGAAASPTTASAVSPQGGSQTWMATRNTTSPVDLLRGEGLDNDSPRGVTRYAADTLIEGWNPDLPVRYEVEVDGGVWTENVVRLPPRYSSVPSRGSGPAIQAHEDTVQERPAL</sequence>
<evidence type="ECO:0000313" key="3">
    <source>
        <dbReference type="EMBL" id="KZV84647.1"/>
    </source>
</evidence>
<gene>
    <name evidence="3" type="ORF">EXIGLDRAFT_281713</name>
</gene>
<accession>A0A165DIV4</accession>
<feature type="region of interest" description="Disordered" evidence="1">
    <location>
        <begin position="294"/>
        <end position="320"/>
    </location>
</feature>
<feature type="compositionally biased region" description="Basic and acidic residues" evidence="1">
    <location>
        <begin position="96"/>
        <end position="111"/>
    </location>
</feature>
<dbReference type="InParanoid" id="A0A165DIV4"/>